<dbReference type="STRING" id="84698.SAMN04488528_1001139"/>
<comment type="catalytic activity">
    <reaction evidence="5">
        <text>a beta-lactam + H2O = a substituted beta-amino acid</text>
        <dbReference type="Rhea" id="RHEA:20401"/>
        <dbReference type="ChEBI" id="CHEBI:15377"/>
        <dbReference type="ChEBI" id="CHEBI:35627"/>
        <dbReference type="ChEBI" id="CHEBI:140347"/>
        <dbReference type="EC" id="3.5.2.6"/>
    </reaction>
</comment>
<dbReference type="PROSITE" id="PS00146">
    <property type="entry name" value="BETA_LACTAMASE_A"/>
    <property type="match status" value="1"/>
</dbReference>
<dbReference type="GO" id="GO:0046677">
    <property type="term" value="P:response to antibiotic"/>
    <property type="evidence" value="ECO:0007669"/>
    <property type="project" value="UniProtKB-UniRule"/>
</dbReference>
<proteinExistence type="inferred from homology"/>
<sequence>MGKLVSLKFKVKKSKIAILMPLVVFSLTSCGKVATQPPVNTKSDTQYNSSFSQLESDYGVKLGVYAFDTETNKEVVYRADDRFAYCSTFKALAAGAVLKQASLEQLKQVVKYNKEDVLSYAPITKDNVDKGMTIEEICNAALRFSDNTAANLLFDHVGGPNGFKSALNQLGDNVTQPTRIEPDLNEAIPEDIRDTSTPRQLATDLQAYTTGDILTDDKKKILIDWMTGNATGNTLIRAGAPEGWVVADKSGTGSYGTRNDIAIVMPPNKKPIIIAILSTHDTKEAKHDDKLIAQASKIVFDSFTTTENNN</sequence>
<dbReference type="PRINTS" id="PR00118">
    <property type="entry name" value="BLACTAMASEA"/>
</dbReference>
<evidence type="ECO:0000256" key="1">
    <source>
        <dbReference type="ARBA" id="ARBA00009009"/>
    </source>
</evidence>
<dbReference type="EMBL" id="FOKI01000001">
    <property type="protein sequence ID" value="SFA70919.1"/>
    <property type="molecule type" value="Genomic_DNA"/>
</dbReference>
<dbReference type="PANTHER" id="PTHR35333:SF3">
    <property type="entry name" value="BETA-LACTAMASE-TYPE TRANSPEPTIDASE FOLD CONTAINING PROTEIN"/>
    <property type="match status" value="1"/>
</dbReference>
<evidence type="ECO:0000313" key="8">
    <source>
        <dbReference type="Proteomes" id="UP000198619"/>
    </source>
</evidence>
<accession>A0A1I0V3J8</accession>
<dbReference type="InterPro" id="IPR045155">
    <property type="entry name" value="Beta-lactam_cat"/>
</dbReference>
<dbReference type="Proteomes" id="UP000198619">
    <property type="component" value="Unassembled WGS sequence"/>
</dbReference>
<evidence type="ECO:0000259" key="6">
    <source>
        <dbReference type="Pfam" id="PF13354"/>
    </source>
</evidence>
<dbReference type="AlphaFoldDB" id="A0A1I0V3J8"/>
<dbReference type="InterPro" id="IPR012338">
    <property type="entry name" value="Beta-lactam/transpept-like"/>
</dbReference>
<dbReference type="EC" id="3.5.2.6" evidence="2 5"/>
<keyword evidence="8" id="KW-1185">Reference proteome</keyword>
<dbReference type="PROSITE" id="PS51257">
    <property type="entry name" value="PROKAR_LIPOPROTEIN"/>
    <property type="match status" value="1"/>
</dbReference>
<dbReference type="GO" id="GO:0008800">
    <property type="term" value="F:beta-lactamase activity"/>
    <property type="evidence" value="ECO:0007669"/>
    <property type="project" value="UniProtKB-UniRule"/>
</dbReference>
<dbReference type="InterPro" id="IPR023650">
    <property type="entry name" value="Beta-lactam_class-A_AS"/>
</dbReference>
<dbReference type="RefSeq" id="WP_090037727.1">
    <property type="nucleotide sequence ID" value="NZ_FOKI01000001.1"/>
</dbReference>
<evidence type="ECO:0000256" key="4">
    <source>
        <dbReference type="ARBA" id="ARBA00023251"/>
    </source>
</evidence>
<keyword evidence="3 5" id="KW-0378">Hydrolase</keyword>
<evidence type="ECO:0000313" key="7">
    <source>
        <dbReference type="EMBL" id="SFA70919.1"/>
    </source>
</evidence>
<reference evidence="7 8" key="1">
    <citation type="submission" date="2016-10" db="EMBL/GenBank/DDBJ databases">
        <authorList>
            <person name="de Groot N.N."/>
        </authorList>
    </citation>
    <scope>NUCLEOTIDE SEQUENCE [LARGE SCALE GENOMIC DNA]</scope>
    <source>
        <strain evidence="7 8">DSM 12271</strain>
    </source>
</reference>
<name>A0A1I0V3J8_9CLOT</name>
<comment type="similarity">
    <text evidence="1 5">Belongs to the class-A beta-lactamase family.</text>
</comment>
<evidence type="ECO:0000256" key="3">
    <source>
        <dbReference type="ARBA" id="ARBA00022801"/>
    </source>
</evidence>
<gene>
    <name evidence="7" type="ORF">SAMN04488528_1001139</name>
</gene>
<feature type="domain" description="Beta-lactamase class A catalytic" evidence="6">
    <location>
        <begin position="63"/>
        <end position="277"/>
    </location>
</feature>
<dbReference type="Gene3D" id="3.40.710.10">
    <property type="entry name" value="DD-peptidase/beta-lactamase superfamily"/>
    <property type="match status" value="1"/>
</dbReference>
<dbReference type="PANTHER" id="PTHR35333">
    <property type="entry name" value="BETA-LACTAMASE"/>
    <property type="match status" value="1"/>
</dbReference>
<dbReference type="OrthoDB" id="9784149at2"/>
<organism evidence="7 8">
    <name type="scientific">Clostridium frigidicarnis</name>
    <dbReference type="NCBI Taxonomy" id="84698"/>
    <lineage>
        <taxon>Bacteria</taxon>
        <taxon>Bacillati</taxon>
        <taxon>Bacillota</taxon>
        <taxon>Clostridia</taxon>
        <taxon>Eubacteriales</taxon>
        <taxon>Clostridiaceae</taxon>
        <taxon>Clostridium</taxon>
    </lineage>
</organism>
<keyword evidence="4 5" id="KW-0046">Antibiotic resistance</keyword>
<evidence type="ECO:0000256" key="5">
    <source>
        <dbReference type="RuleBase" id="RU361140"/>
    </source>
</evidence>
<dbReference type="GO" id="GO:0030655">
    <property type="term" value="P:beta-lactam antibiotic catabolic process"/>
    <property type="evidence" value="ECO:0007669"/>
    <property type="project" value="InterPro"/>
</dbReference>
<dbReference type="Pfam" id="PF13354">
    <property type="entry name" value="Beta-lactamase2"/>
    <property type="match status" value="1"/>
</dbReference>
<dbReference type="SUPFAM" id="SSF56601">
    <property type="entry name" value="beta-lactamase/transpeptidase-like"/>
    <property type="match status" value="1"/>
</dbReference>
<dbReference type="InterPro" id="IPR000871">
    <property type="entry name" value="Beta-lactam_class-A"/>
</dbReference>
<evidence type="ECO:0000256" key="2">
    <source>
        <dbReference type="ARBA" id="ARBA00012865"/>
    </source>
</evidence>
<dbReference type="NCBIfam" id="NF033103">
    <property type="entry name" value="bla_class_A"/>
    <property type="match status" value="1"/>
</dbReference>
<protein>
    <recommendedName>
        <fullName evidence="2 5">Beta-lactamase</fullName>
        <ecNumber evidence="2 5">3.5.2.6</ecNumber>
    </recommendedName>
</protein>